<dbReference type="Pfam" id="PF00440">
    <property type="entry name" value="TetR_N"/>
    <property type="match status" value="1"/>
</dbReference>
<dbReference type="Pfam" id="PF13977">
    <property type="entry name" value="TetR_C_6"/>
    <property type="match status" value="1"/>
</dbReference>
<protein>
    <submittedName>
        <fullName evidence="8">TetR/AcrR family transcriptional regulator</fullName>
    </submittedName>
</protein>
<evidence type="ECO:0000313" key="9">
    <source>
        <dbReference type="Proteomes" id="UP000746535"/>
    </source>
</evidence>
<reference evidence="8 9" key="1">
    <citation type="submission" date="2020-03" db="EMBL/GenBank/DDBJ databases">
        <authorList>
            <person name="Wang L."/>
            <person name="He N."/>
            <person name="Li Y."/>
            <person name="Fang Y."/>
            <person name="Zhang F."/>
        </authorList>
    </citation>
    <scope>NUCLEOTIDE SEQUENCE [LARGE SCALE GENOMIC DNA]</scope>
    <source>
        <strain evidence="9">hsmgli-8</strain>
    </source>
</reference>
<dbReference type="PANTHER" id="PTHR30055:SF226">
    <property type="entry name" value="HTH-TYPE TRANSCRIPTIONAL REGULATOR PKSA"/>
    <property type="match status" value="1"/>
</dbReference>
<dbReference type="PRINTS" id="PR00455">
    <property type="entry name" value="HTHTETR"/>
</dbReference>
<dbReference type="InterPro" id="IPR009057">
    <property type="entry name" value="Homeodomain-like_sf"/>
</dbReference>
<dbReference type="InterPro" id="IPR001647">
    <property type="entry name" value="HTH_TetR"/>
</dbReference>
<dbReference type="EMBL" id="JAAVJI010000008">
    <property type="protein sequence ID" value="NJP02111.1"/>
    <property type="molecule type" value="Genomic_DNA"/>
</dbReference>
<keyword evidence="4" id="KW-0804">Transcription</keyword>
<dbReference type="Proteomes" id="UP000746535">
    <property type="component" value="Unassembled WGS sequence"/>
</dbReference>
<organism evidence="8 9">
    <name type="scientific">Pseudomonas quercus</name>
    <dbReference type="NCBI Taxonomy" id="2722792"/>
    <lineage>
        <taxon>Bacteria</taxon>
        <taxon>Pseudomonadati</taxon>
        <taxon>Pseudomonadota</taxon>
        <taxon>Gammaproteobacteria</taxon>
        <taxon>Pseudomonadales</taxon>
        <taxon>Pseudomonadaceae</taxon>
        <taxon>Pseudomonas</taxon>
    </lineage>
</organism>
<evidence type="ECO:0000256" key="2">
    <source>
        <dbReference type="ARBA" id="ARBA00023015"/>
    </source>
</evidence>
<keyword evidence="3 5" id="KW-0238">DNA-binding</keyword>
<dbReference type="InterPro" id="IPR036271">
    <property type="entry name" value="Tet_transcr_reg_TetR-rel_C_sf"/>
</dbReference>
<dbReference type="Gene3D" id="1.10.357.10">
    <property type="entry name" value="Tetracycline Repressor, domain 2"/>
    <property type="match status" value="1"/>
</dbReference>
<dbReference type="RefSeq" id="WP_168084676.1">
    <property type="nucleotide sequence ID" value="NZ_JAAVJI010000008.1"/>
</dbReference>
<keyword evidence="2" id="KW-0805">Transcription regulation</keyword>
<evidence type="ECO:0000256" key="5">
    <source>
        <dbReference type="PROSITE-ProRule" id="PRU00335"/>
    </source>
</evidence>
<dbReference type="InterPro" id="IPR039538">
    <property type="entry name" value="BetI_C"/>
</dbReference>
<keyword evidence="9" id="KW-1185">Reference proteome</keyword>
<name>A0ABX0YIV7_9PSED</name>
<dbReference type="InterPro" id="IPR050109">
    <property type="entry name" value="HTH-type_TetR-like_transc_reg"/>
</dbReference>
<evidence type="ECO:0000256" key="4">
    <source>
        <dbReference type="ARBA" id="ARBA00023163"/>
    </source>
</evidence>
<dbReference type="PANTHER" id="PTHR30055">
    <property type="entry name" value="HTH-TYPE TRANSCRIPTIONAL REGULATOR RUTR"/>
    <property type="match status" value="1"/>
</dbReference>
<gene>
    <name evidence="8" type="ORF">HBH25_14770</name>
</gene>
<dbReference type="PROSITE" id="PS50977">
    <property type="entry name" value="HTH_TETR_2"/>
    <property type="match status" value="1"/>
</dbReference>
<feature type="region of interest" description="Disordered" evidence="6">
    <location>
        <begin position="1"/>
        <end position="24"/>
    </location>
</feature>
<keyword evidence="1" id="KW-0678">Repressor</keyword>
<evidence type="ECO:0000256" key="1">
    <source>
        <dbReference type="ARBA" id="ARBA00022491"/>
    </source>
</evidence>
<proteinExistence type="predicted"/>
<feature type="DNA-binding region" description="H-T-H motif" evidence="5">
    <location>
        <begin position="46"/>
        <end position="65"/>
    </location>
</feature>
<evidence type="ECO:0000256" key="3">
    <source>
        <dbReference type="ARBA" id="ARBA00023125"/>
    </source>
</evidence>
<comment type="caution">
    <text evidence="8">The sequence shown here is derived from an EMBL/GenBank/DDBJ whole genome shotgun (WGS) entry which is preliminary data.</text>
</comment>
<evidence type="ECO:0000259" key="7">
    <source>
        <dbReference type="PROSITE" id="PS50977"/>
    </source>
</evidence>
<dbReference type="SUPFAM" id="SSF48498">
    <property type="entry name" value="Tetracyclin repressor-like, C-terminal domain"/>
    <property type="match status" value="1"/>
</dbReference>
<sequence length="216" mass="24205">MSPPPAKPAALPVPRTRHAPKGEKRREQLLGIALEVFSREGYGAASIATIAELAGISVAGLLHHFPSKVALLMGVLTHRDGRHRLLEDPFIEAPTLRNFLGFLQQLNRANAETVGVIRAFSILNAESLVDSHPAWEWFQTRYSTIHERMRGRLEQLVANGQVRPDADLNAVIHQLLAMMDGLQLQWLRFPEQVDLVARFDSYIAQVERDLRPTQAL</sequence>
<evidence type="ECO:0000256" key="6">
    <source>
        <dbReference type="SAM" id="MobiDB-lite"/>
    </source>
</evidence>
<dbReference type="SUPFAM" id="SSF46689">
    <property type="entry name" value="Homeodomain-like"/>
    <property type="match status" value="1"/>
</dbReference>
<evidence type="ECO:0000313" key="8">
    <source>
        <dbReference type="EMBL" id="NJP02111.1"/>
    </source>
</evidence>
<feature type="domain" description="HTH tetR-type" evidence="7">
    <location>
        <begin position="23"/>
        <end position="83"/>
    </location>
</feature>
<accession>A0ABX0YIV7</accession>